<proteinExistence type="predicted"/>
<organism evidence="2 3">
    <name type="scientific">Gigaspora rosea</name>
    <dbReference type="NCBI Taxonomy" id="44941"/>
    <lineage>
        <taxon>Eukaryota</taxon>
        <taxon>Fungi</taxon>
        <taxon>Fungi incertae sedis</taxon>
        <taxon>Mucoromycota</taxon>
        <taxon>Glomeromycotina</taxon>
        <taxon>Glomeromycetes</taxon>
        <taxon>Diversisporales</taxon>
        <taxon>Gigasporaceae</taxon>
        <taxon>Gigaspora</taxon>
    </lineage>
</organism>
<dbReference type="InterPro" id="IPR009071">
    <property type="entry name" value="HMG_box_dom"/>
</dbReference>
<accession>A0A397TS88</accession>
<evidence type="ECO:0000259" key="1">
    <source>
        <dbReference type="SMART" id="SM00398"/>
    </source>
</evidence>
<dbReference type="Proteomes" id="UP000266673">
    <property type="component" value="Unassembled WGS sequence"/>
</dbReference>
<comment type="caution">
    <text evidence="2">The sequence shown here is derived from an EMBL/GenBank/DDBJ whole genome shotgun (WGS) entry which is preliminary data.</text>
</comment>
<dbReference type="InterPro" id="IPR036910">
    <property type="entry name" value="HMG_box_dom_sf"/>
</dbReference>
<dbReference type="SMART" id="SM00398">
    <property type="entry name" value="HMG"/>
    <property type="match status" value="1"/>
</dbReference>
<dbReference type="SUPFAM" id="SSF47095">
    <property type="entry name" value="HMG-box"/>
    <property type="match status" value="1"/>
</dbReference>
<evidence type="ECO:0000313" key="3">
    <source>
        <dbReference type="Proteomes" id="UP000266673"/>
    </source>
</evidence>
<name>A0A397TS88_9GLOM</name>
<feature type="domain" description="HMG box" evidence="1">
    <location>
        <begin position="94"/>
        <end position="165"/>
    </location>
</feature>
<dbReference type="OrthoDB" id="6247875at2759"/>
<evidence type="ECO:0000313" key="2">
    <source>
        <dbReference type="EMBL" id="RIB00890.1"/>
    </source>
</evidence>
<dbReference type="EMBL" id="QKWP01003500">
    <property type="protein sequence ID" value="RIB00890.1"/>
    <property type="molecule type" value="Genomic_DNA"/>
</dbReference>
<protein>
    <recommendedName>
        <fullName evidence="1">HMG box domain-containing protein</fullName>
    </recommendedName>
</protein>
<dbReference type="Pfam" id="PF00505">
    <property type="entry name" value="HMG_box"/>
    <property type="match status" value="1"/>
</dbReference>
<sequence length="207" mass="24320">MSDEDTVHIILSTDILMKPWNLNVNNSLRFCPIDFYRNDENLIQLKSIPYYSKEIINRVIGNIDQLTLEKINKTVDLPLDQLIAPRINRLGRQRIPRPQNRFILYRRNLNAIINKRKDATSNFNFISKEAAKNWSNESNEIKQLYELLADYAKQVHKWSRDDGCEINFTNFTNPTQISPIVMNHSNFISPTLPRNFSNYDKKCMEIG</sequence>
<dbReference type="AlphaFoldDB" id="A0A397TS88"/>
<gene>
    <name evidence="2" type="ORF">C2G38_2232564</name>
</gene>
<reference evidence="2 3" key="1">
    <citation type="submission" date="2018-06" db="EMBL/GenBank/DDBJ databases">
        <title>Comparative genomics reveals the genomic features of Rhizophagus irregularis, R. cerebriforme, R. diaphanum and Gigaspora rosea, and their symbiotic lifestyle signature.</title>
        <authorList>
            <person name="Morin E."/>
            <person name="San Clemente H."/>
            <person name="Chen E.C.H."/>
            <person name="De La Providencia I."/>
            <person name="Hainaut M."/>
            <person name="Kuo A."/>
            <person name="Kohler A."/>
            <person name="Murat C."/>
            <person name="Tang N."/>
            <person name="Roy S."/>
            <person name="Loubradou J."/>
            <person name="Henrissat B."/>
            <person name="Grigoriev I.V."/>
            <person name="Corradi N."/>
            <person name="Roux C."/>
            <person name="Martin F.M."/>
        </authorList>
    </citation>
    <scope>NUCLEOTIDE SEQUENCE [LARGE SCALE GENOMIC DNA]</scope>
    <source>
        <strain evidence="2 3">DAOM 194757</strain>
    </source>
</reference>
<keyword evidence="3" id="KW-1185">Reference proteome</keyword>
<dbReference type="Gene3D" id="1.10.30.10">
    <property type="entry name" value="High mobility group box domain"/>
    <property type="match status" value="1"/>
</dbReference>